<dbReference type="GO" id="GO:0006654">
    <property type="term" value="P:phosphatidic acid biosynthetic process"/>
    <property type="evidence" value="ECO:0007669"/>
    <property type="project" value="TreeGrafter"/>
</dbReference>
<evidence type="ECO:0000256" key="2">
    <source>
        <dbReference type="ARBA" id="ARBA00022679"/>
    </source>
</evidence>
<dbReference type="SMART" id="SM00563">
    <property type="entry name" value="PlsC"/>
    <property type="match status" value="1"/>
</dbReference>
<keyword evidence="7" id="KW-1185">Reference proteome</keyword>
<dbReference type="STRING" id="1549748.WH95_05275"/>
<keyword evidence="4" id="KW-0472">Membrane</keyword>
<comment type="caution">
    <text evidence="6">The sequence shown here is derived from an EMBL/GenBank/DDBJ whole genome shotgun (WGS) entry which is preliminary data.</text>
</comment>
<dbReference type="PANTHER" id="PTHR10434">
    <property type="entry name" value="1-ACYL-SN-GLYCEROL-3-PHOSPHATE ACYLTRANSFERASE"/>
    <property type="match status" value="1"/>
</dbReference>
<dbReference type="RefSeq" id="WP_046504593.1">
    <property type="nucleotide sequence ID" value="NZ_LANI01000003.1"/>
</dbReference>
<sequence length="243" mass="27473">MIFLRSLTFNICYLIWCAIFFTPCLVLMIFPQRFMLNAGHYWAQVIFWLLKVICGTTYEIRGQENIPKEGGFLLVSKHQSAWETIALMAFLDNPCFILKRELLIIPFFGWYLWKGGVVAINRKAGIKALRQMIKEAKEPLDNGRPVVIFPEGTRATPHQEPNYQTGIIALYSGLNVPVCPAAVNSGLFWGKDAFVKKPGNIVLEFLPVIPAGLNKKIFMKTMQDTIENASNRLMNEAEQGKGA</sequence>
<keyword evidence="2" id="KW-0808">Transferase</keyword>
<proteinExistence type="predicted"/>
<evidence type="ECO:0000259" key="5">
    <source>
        <dbReference type="SMART" id="SM00563"/>
    </source>
</evidence>
<dbReference type="InterPro" id="IPR002123">
    <property type="entry name" value="Plipid/glycerol_acylTrfase"/>
</dbReference>
<organism evidence="6 7">
    <name type="scientific">Kiloniella litopenaei</name>
    <dbReference type="NCBI Taxonomy" id="1549748"/>
    <lineage>
        <taxon>Bacteria</taxon>
        <taxon>Pseudomonadati</taxon>
        <taxon>Pseudomonadota</taxon>
        <taxon>Alphaproteobacteria</taxon>
        <taxon>Rhodospirillales</taxon>
        <taxon>Kiloniellaceae</taxon>
        <taxon>Kiloniella</taxon>
    </lineage>
</organism>
<evidence type="ECO:0000256" key="3">
    <source>
        <dbReference type="ARBA" id="ARBA00023315"/>
    </source>
</evidence>
<dbReference type="OrthoDB" id="5290997at2"/>
<dbReference type="PANTHER" id="PTHR10434:SF40">
    <property type="entry name" value="1-ACYL-SN-GLYCEROL-3-PHOSPHATE ACYLTRANSFERASE"/>
    <property type="match status" value="1"/>
</dbReference>
<keyword evidence="4" id="KW-1133">Transmembrane helix</keyword>
<feature type="transmembrane region" description="Helical" evidence="4">
    <location>
        <begin position="7"/>
        <end position="29"/>
    </location>
</feature>
<keyword evidence="4" id="KW-0812">Transmembrane</keyword>
<gene>
    <name evidence="6" type="ORF">WH95_05275</name>
</gene>
<comment type="pathway">
    <text evidence="1">Lipid metabolism.</text>
</comment>
<reference evidence="6 7" key="1">
    <citation type="submission" date="2015-03" db="EMBL/GenBank/DDBJ databases">
        <title>Genome sequence of Kiloniella sp. P1-1, isolated from the gut microflora of Pacific white shrimp, Penaeus vannamei.</title>
        <authorList>
            <person name="Shao Z."/>
            <person name="Wang L."/>
            <person name="Li X."/>
        </authorList>
    </citation>
    <scope>NUCLEOTIDE SEQUENCE [LARGE SCALE GENOMIC DNA]</scope>
    <source>
        <strain evidence="6 7">P1-1</strain>
    </source>
</reference>
<dbReference type="GO" id="GO:0003841">
    <property type="term" value="F:1-acylglycerol-3-phosphate O-acyltransferase activity"/>
    <property type="evidence" value="ECO:0007669"/>
    <property type="project" value="TreeGrafter"/>
</dbReference>
<evidence type="ECO:0000313" key="7">
    <source>
        <dbReference type="Proteomes" id="UP000034491"/>
    </source>
</evidence>
<dbReference type="Proteomes" id="UP000034491">
    <property type="component" value="Unassembled WGS sequence"/>
</dbReference>
<protein>
    <recommendedName>
        <fullName evidence="5">Phospholipid/glycerol acyltransferase domain-containing protein</fullName>
    </recommendedName>
</protein>
<evidence type="ECO:0000256" key="4">
    <source>
        <dbReference type="SAM" id="Phobius"/>
    </source>
</evidence>
<evidence type="ECO:0000256" key="1">
    <source>
        <dbReference type="ARBA" id="ARBA00005189"/>
    </source>
</evidence>
<feature type="domain" description="Phospholipid/glycerol acyltransferase" evidence="5">
    <location>
        <begin position="72"/>
        <end position="186"/>
    </location>
</feature>
<keyword evidence="3" id="KW-0012">Acyltransferase</keyword>
<evidence type="ECO:0000313" key="6">
    <source>
        <dbReference type="EMBL" id="KKJ78066.1"/>
    </source>
</evidence>
<dbReference type="AlphaFoldDB" id="A0A0M2R8Q5"/>
<dbReference type="CDD" id="cd07989">
    <property type="entry name" value="LPLAT_AGPAT-like"/>
    <property type="match status" value="1"/>
</dbReference>
<dbReference type="SUPFAM" id="SSF69593">
    <property type="entry name" value="Glycerol-3-phosphate (1)-acyltransferase"/>
    <property type="match status" value="1"/>
</dbReference>
<accession>A0A0M2R8Q5</accession>
<name>A0A0M2R8Q5_9PROT</name>
<dbReference type="EMBL" id="LANI01000003">
    <property type="protein sequence ID" value="KKJ78066.1"/>
    <property type="molecule type" value="Genomic_DNA"/>
</dbReference>
<dbReference type="Pfam" id="PF01553">
    <property type="entry name" value="Acyltransferase"/>
    <property type="match status" value="1"/>
</dbReference>